<evidence type="ECO:0000259" key="1">
    <source>
        <dbReference type="Pfam" id="PF00535"/>
    </source>
</evidence>
<keyword evidence="3" id="KW-1185">Reference proteome</keyword>
<dbReference type="EMBL" id="RSDW01000001">
    <property type="protein sequence ID" value="RSL16795.1"/>
    <property type="molecule type" value="Genomic_DNA"/>
</dbReference>
<dbReference type="SUPFAM" id="SSF53448">
    <property type="entry name" value="Nucleotide-diphospho-sugar transferases"/>
    <property type="match status" value="1"/>
</dbReference>
<gene>
    <name evidence="2" type="ORF">EDE15_2320</name>
</gene>
<dbReference type="CDD" id="cd00761">
    <property type="entry name" value="Glyco_tranf_GTA_type"/>
    <property type="match status" value="1"/>
</dbReference>
<organism evidence="2 3">
    <name type="scientific">Edaphobacter aggregans</name>
    <dbReference type="NCBI Taxonomy" id="570835"/>
    <lineage>
        <taxon>Bacteria</taxon>
        <taxon>Pseudomonadati</taxon>
        <taxon>Acidobacteriota</taxon>
        <taxon>Terriglobia</taxon>
        <taxon>Terriglobales</taxon>
        <taxon>Acidobacteriaceae</taxon>
        <taxon>Edaphobacter</taxon>
    </lineage>
</organism>
<dbReference type="Proteomes" id="UP000269669">
    <property type="component" value="Unassembled WGS sequence"/>
</dbReference>
<dbReference type="Pfam" id="PF00535">
    <property type="entry name" value="Glycos_transf_2"/>
    <property type="match status" value="1"/>
</dbReference>
<dbReference type="AlphaFoldDB" id="A0A428MIP5"/>
<dbReference type="PANTHER" id="PTHR43685">
    <property type="entry name" value="GLYCOSYLTRANSFERASE"/>
    <property type="match status" value="1"/>
</dbReference>
<evidence type="ECO:0000313" key="3">
    <source>
        <dbReference type="Proteomes" id="UP000269669"/>
    </source>
</evidence>
<accession>A0A428MIP5</accession>
<reference evidence="2 3" key="1">
    <citation type="submission" date="2018-12" db="EMBL/GenBank/DDBJ databases">
        <title>Sequencing of bacterial isolates from soil warming experiment in Harvard Forest, Massachusetts, USA.</title>
        <authorList>
            <person name="Deangelis K."/>
        </authorList>
    </citation>
    <scope>NUCLEOTIDE SEQUENCE [LARGE SCALE GENOMIC DNA]</scope>
    <source>
        <strain evidence="2 3">EB153</strain>
    </source>
</reference>
<dbReference type="Gene3D" id="3.90.550.10">
    <property type="entry name" value="Spore Coat Polysaccharide Biosynthesis Protein SpsA, Chain A"/>
    <property type="match status" value="1"/>
</dbReference>
<proteinExistence type="predicted"/>
<protein>
    <submittedName>
        <fullName evidence="2">Glycosyl transferase family 2</fullName>
    </submittedName>
</protein>
<feature type="domain" description="Glycosyltransferase 2-like" evidence="1">
    <location>
        <begin position="8"/>
        <end position="167"/>
    </location>
</feature>
<name>A0A428MIP5_9BACT</name>
<dbReference type="GO" id="GO:0016740">
    <property type="term" value="F:transferase activity"/>
    <property type="evidence" value="ECO:0007669"/>
    <property type="project" value="UniProtKB-KW"/>
</dbReference>
<sequence length="332" mass="37625">MTKPLTFSVGIPAYNQGEFLEATILSLLNQTRPPDEIVISDHYSTDNTAEIIEKYAKHVRGVKPPPGANLAGQYNFTLMSQSCDWITLLSSDDVARPNFCQVLMRGAAGSDDAVLVRAGWENINAEGKALEPNYFLRMPKVVRPPETIRSQQEVPKVSFAAFAIQRAAFLKAGPIPESFESLADWALCVQMAPFGSFVYENELISQYRVGHDGDKFRKRIHMWVRDEQRMFYEVFPLAAKRAGMKDLAWIDKASRVNFLRYITGAYDYFSIPERAALFPLFQPWAARVDGEAILDSLVADRPLPRSFRNVAERGKQFIRPFAQKVYSSLQRQ</sequence>
<dbReference type="InterPro" id="IPR050834">
    <property type="entry name" value="Glycosyltransf_2"/>
</dbReference>
<evidence type="ECO:0000313" key="2">
    <source>
        <dbReference type="EMBL" id="RSL16795.1"/>
    </source>
</evidence>
<keyword evidence="2" id="KW-0808">Transferase</keyword>
<comment type="caution">
    <text evidence="2">The sequence shown here is derived from an EMBL/GenBank/DDBJ whole genome shotgun (WGS) entry which is preliminary data.</text>
</comment>
<dbReference type="InterPro" id="IPR001173">
    <property type="entry name" value="Glyco_trans_2-like"/>
</dbReference>
<dbReference type="InterPro" id="IPR029044">
    <property type="entry name" value="Nucleotide-diphossugar_trans"/>
</dbReference>
<dbReference type="PANTHER" id="PTHR43685:SF2">
    <property type="entry name" value="GLYCOSYLTRANSFERASE 2-LIKE DOMAIN-CONTAINING PROTEIN"/>
    <property type="match status" value="1"/>
</dbReference>